<organism evidence="3 4">
    <name type="scientific">Chitinophaga niastensis</name>
    <dbReference type="NCBI Taxonomy" id="536980"/>
    <lineage>
        <taxon>Bacteria</taxon>
        <taxon>Pseudomonadati</taxon>
        <taxon>Bacteroidota</taxon>
        <taxon>Chitinophagia</taxon>
        <taxon>Chitinophagales</taxon>
        <taxon>Chitinophagaceae</taxon>
        <taxon>Chitinophaga</taxon>
    </lineage>
</organism>
<evidence type="ECO:0000313" key="4">
    <source>
        <dbReference type="Proteomes" id="UP000240971"/>
    </source>
</evidence>
<evidence type="ECO:0000259" key="2">
    <source>
        <dbReference type="Pfam" id="PF13472"/>
    </source>
</evidence>
<feature type="chain" id="PRO_5015137640" evidence="1">
    <location>
        <begin position="23"/>
        <end position="256"/>
    </location>
</feature>
<dbReference type="RefSeq" id="WP_106531189.1">
    <property type="nucleotide sequence ID" value="NZ_PYAW01000009.1"/>
</dbReference>
<dbReference type="EMBL" id="PYAW01000009">
    <property type="protein sequence ID" value="PSL43095.1"/>
    <property type="molecule type" value="Genomic_DNA"/>
</dbReference>
<accession>A0A2P8HA45</accession>
<keyword evidence="1" id="KW-0732">Signal</keyword>
<proteinExistence type="predicted"/>
<dbReference type="InterPro" id="IPR013830">
    <property type="entry name" value="SGNH_hydro"/>
</dbReference>
<comment type="caution">
    <text evidence="3">The sequence shown here is derived from an EMBL/GenBank/DDBJ whole genome shotgun (WGS) entry which is preliminary data.</text>
</comment>
<dbReference type="AlphaFoldDB" id="A0A2P8HA45"/>
<gene>
    <name evidence="3" type="ORF">CLV51_10989</name>
</gene>
<dbReference type="GO" id="GO:0016788">
    <property type="term" value="F:hydrolase activity, acting on ester bonds"/>
    <property type="evidence" value="ECO:0007669"/>
    <property type="project" value="UniProtKB-ARBA"/>
</dbReference>
<protein>
    <submittedName>
        <fullName evidence="3">Lysophospholipase L1-like esterase</fullName>
    </submittedName>
</protein>
<dbReference type="Gene3D" id="3.40.50.1110">
    <property type="entry name" value="SGNH hydrolase"/>
    <property type="match status" value="1"/>
</dbReference>
<dbReference type="OrthoDB" id="9796689at2"/>
<evidence type="ECO:0000313" key="3">
    <source>
        <dbReference type="EMBL" id="PSL43095.1"/>
    </source>
</evidence>
<feature type="domain" description="SGNH hydrolase-type esterase" evidence="2">
    <location>
        <begin position="31"/>
        <end position="240"/>
    </location>
</feature>
<evidence type="ECO:0000256" key="1">
    <source>
        <dbReference type="SAM" id="SignalP"/>
    </source>
</evidence>
<dbReference type="Pfam" id="PF13472">
    <property type="entry name" value="Lipase_GDSL_2"/>
    <property type="match status" value="1"/>
</dbReference>
<reference evidence="3 4" key="1">
    <citation type="submission" date="2018-03" db="EMBL/GenBank/DDBJ databases">
        <title>Genomic Encyclopedia of Archaeal and Bacterial Type Strains, Phase II (KMG-II): from individual species to whole genera.</title>
        <authorList>
            <person name="Goeker M."/>
        </authorList>
    </citation>
    <scope>NUCLEOTIDE SEQUENCE [LARGE SCALE GENOMIC DNA]</scope>
    <source>
        <strain evidence="3 4">DSM 24859</strain>
    </source>
</reference>
<keyword evidence="4" id="KW-1185">Reference proteome</keyword>
<name>A0A2P8HA45_CHINA</name>
<sequence length="256" mass="27913">MMIKRPFIILVISLLTGVTAAAQSKKLNIVFIGNSITHGAGLANPLTDAPPVQACNWLREKMPAMQVAYSNQGVSGATTVDFLPATNSLFNNVIKAANTFKSDKDATLVFSMILGTNDSASEGPNGSPVSPADYEANVKIIMNRLLADYPGCIIILHRPIWYSPNTQNGARYLVEGLARLQSYFPVLDKIVKDYQLTNPKQVFSGDVKGFAYFKKHPEFFQQEQGKAGIFLLHPNEKGAAALGLLWGKAIKNRLSI</sequence>
<feature type="signal peptide" evidence="1">
    <location>
        <begin position="1"/>
        <end position="22"/>
    </location>
</feature>
<dbReference type="SUPFAM" id="SSF52266">
    <property type="entry name" value="SGNH hydrolase"/>
    <property type="match status" value="1"/>
</dbReference>
<dbReference type="InterPro" id="IPR036514">
    <property type="entry name" value="SGNH_hydro_sf"/>
</dbReference>
<dbReference type="Proteomes" id="UP000240971">
    <property type="component" value="Unassembled WGS sequence"/>
</dbReference>